<feature type="transmembrane region" description="Helical" evidence="1">
    <location>
        <begin position="53"/>
        <end position="73"/>
    </location>
</feature>
<dbReference type="NCBIfam" id="NF041644">
    <property type="entry name" value="CBO0543_fam"/>
    <property type="match status" value="1"/>
</dbReference>
<feature type="transmembrane region" description="Helical" evidence="1">
    <location>
        <begin position="93"/>
        <end position="112"/>
    </location>
</feature>
<evidence type="ECO:0000313" key="2">
    <source>
        <dbReference type="EMBL" id="TWE05016.1"/>
    </source>
</evidence>
<dbReference type="InterPro" id="IPR048147">
    <property type="entry name" value="CBO0543-like"/>
</dbReference>
<feature type="transmembrane region" description="Helical" evidence="1">
    <location>
        <begin position="28"/>
        <end position="48"/>
    </location>
</feature>
<organism evidence="2 3">
    <name type="scientific">Neobacillus bataviensis</name>
    <dbReference type="NCBI Taxonomy" id="220685"/>
    <lineage>
        <taxon>Bacteria</taxon>
        <taxon>Bacillati</taxon>
        <taxon>Bacillota</taxon>
        <taxon>Bacilli</taxon>
        <taxon>Bacillales</taxon>
        <taxon>Bacillaceae</taxon>
        <taxon>Neobacillus</taxon>
    </lineage>
</organism>
<proteinExistence type="predicted"/>
<dbReference type="AlphaFoldDB" id="A0A561DNS3"/>
<protein>
    <submittedName>
        <fullName evidence="2">Uncharacterized protein</fullName>
    </submittedName>
</protein>
<feature type="transmembrane region" description="Helical" evidence="1">
    <location>
        <begin position="119"/>
        <end position="138"/>
    </location>
</feature>
<keyword evidence="1" id="KW-0812">Transmembrane</keyword>
<accession>A0A561DNS3</accession>
<dbReference type="EMBL" id="VIVN01000003">
    <property type="protein sequence ID" value="TWE05016.1"/>
    <property type="molecule type" value="Genomic_DNA"/>
</dbReference>
<dbReference type="RefSeq" id="WP_144563492.1">
    <property type="nucleotide sequence ID" value="NZ_VIVN01000003.1"/>
</dbReference>
<evidence type="ECO:0000313" key="3">
    <source>
        <dbReference type="Proteomes" id="UP000319671"/>
    </source>
</evidence>
<name>A0A561DNS3_9BACI</name>
<comment type="caution">
    <text evidence="2">The sequence shown here is derived from an EMBL/GenBank/DDBJ whole genome shotgun (WGS) entry which is preliminary data.</text>
</comment>
<evidence type="ECO:0000256" key="1">
    <source>
        <dbReference type="SAM" id="Phobius"/>
    </source>
</evidence>
<dbReference type="Proteomes" id="UP000319671">
    <property type="component" value="Unassembled WGS sequence"/>
</dbReference>
<keyword evidence="1" id="KW-0472">Membrane</keyword>
<keyword evidence="1" id="KW-1133">Transmembrane helix</keyword>
<sequence>MYSHIEKMGSRYHSLETHIWIHQDVFSIQWWTIVLLNALFFILLIILIDRSRILLISLAFVVNFIIVGLADEIGTFYDRWSYPHQLLIFTHRLNAVDFAIVPVLMALCYQFFSKWKVYLLAEAIISAVICFIGIPVFVYFNMYKLENWNYLYSFIVTILMFILSKMILDFLRNKGKRYSH</sequence>
<keyword evidence="3" id="KW-1185">Reference proteome</keyword>
<reference evidence="2 3" key="1">
    <citation type="submission" date="2019-06" db="EMBL/GenBank/DDBJ databases">
        <title>Sorghum-associated microbial communities from plants grown in Nebraska, USA.</title>
        <authorList>
            <person name="Schachtman D."/>
        </authorList>
    </citation>
    <scope>NUCLEOTIDE SEQUENCE [LARGE SCALE GENOMIC DNA]</scope>
    <source>
        <strain evidence="2 3">2482</strain>
    </source>
</reference>
<feature type="transmembrane region" description="Helical" evidence="1">
    <location>
        <begin position="150"/>
        <end position="171"/>
    </location>
</feature>
<gene>
    <name evidence="2" type="ORF">FB550_103191</name>
</gene>